<dbReference type="KEGG" id="mri:Mal4_10860"/>
<proteinExistence type="predicted"/>
<dbReference type="OrthoDB" id="9812729at2"/>
<dbReference type="AlphaFoldDB" id="A0A517Z2W7"/>
<keyword evidence="4" id="KW-1185">Reference proteome</keyword>
<evidence type="ECO:0000313" key="3">
    <source>
        <dbReference type="EMBL" id="QDU36788.1"/>
    </source>
</evidence>
<dbReference type="PANTHER" id="PTHR34351:SF1">
    <property type="entry name" value="SLR1927 PROTEIN"/>
    <property type="match status" value="1"/>
</dbReference>
<dbReference type="Proteomes" id="UP000320496">
    <property type="component" value="Chromosome"/>
</dbReference>
<dbReference type="Pfam" id="PF01882">
    <property type="entry name" value="DUF58"/>
    <property type="match status" value="1"/>
</dbReference>
<feature type="transmembrane region" description="Helical" evidence="1">
    <location>
        <begin position="112"/>
        <end position="136"/>
    </location>
</feature>
<dbReference type="EMBL" id="CP036275">
    <property type="protein sequence ID" value="QDU36788.1"/>
    <property type="molecule type" value="Genomic_DNA"/>
</dbReference>
<feature type="transmembrane region" description="Helical" evidence="1">
    <location>
        <begin position="44"/>
        <end position="62"/>
    </location>
</feature>
<gene>
    <name evidence="3" type="ORF">Mal4_10860</name>
</gene>
<sequence>MSEQKTDNRLPRTFSTQGLAAMMCGLGLAAFEMRYQFMLMRLGLGGRIVVILLAASLSIWGLKEVIAGLWPSLGHHGLTRHRFNWPMNGRIYAVIMMVLFIGSMLGRSNTLLMVFCMLAAAFVLNGWMSFTMLRYIDVDRLLPPRVMAGEPSSVELILRNRKSWLSIWVMTVHDQIRHHADHLVADVLFLRVGPSSERSGHYRMLLNERGRYLFGPMQVNTRFPLGLVERGLNLAKTDTILVYPRVGRLTPGWRNQLPSSTELMQQAVSRGGPFNDEFHKLREYRVGDDLRAVHWRTTARRNELMIREFQESRDRQLLFLLDGYHRGSPTRDERHAMELALSFATTVCIDHLHNSRESPLAFAAVGERQIAWESRQPVESLLDELAVFEPSLNADPKALLAAALDFNTGATRTILVTPRPNSISKTLSEMSARDELGRGGFLQGVQTVSMTEAELSRFIMFE</sequence>
<keyword evidence="1" id="KW-1133">Transmembrane helix</keyword>
<evidence type="ECO:0000259" key="2">
    <source>
        <dbReference type="Pfam" id="PF01882"/>
    </source>
</evidence>
<organism evidence="3 4">
    <name type="scientific">Maioricimonas rarisocia</name>
    <dbReference type="NCBI Taxonomy" id="2528026"/>
    <lineage>
        <taxon>Bacteria</taxon>
        <taxon>Pseudomonadati</taxon>
        <taxon>Planctomycetota</taxon>
        <taxon>Planctomycetia</taxon>
        <taxon>Planctomycetales</taxon>
        <taxon>Planctomycetaceae</taxon>
        <taxon>Maioricimonas</taxon>
    </lineage>
</organism>
<feature type="domain" description="DUF58" evidence="2">
    <location>
        <begin position="281"/>
        <end position="405"/>
    </location>
</feature>
<reference evidence="3 4" key="1">
    <citation type="submission" date="2019-02" db="EMBL/GenBank/DDBJ databases">
        <title>Deep-cultivation of Planctomycetes and their phenomic and genomic characterization uncovers novel biology.</title>
        <authorList>
            <person name="Wiegand S."/>
            <person name="Jogler M."/>
            <person name="Boedeker C."/>
            <person name="Pinto D."/>
            <person name="Vollmers J."/>
            <person name="Rivas-Marin E."/>
            <person name="Kohn T."/>
            <person name="Peeters S.H."/>
            <person name="Heuer A."/>
            <person name="Rast P."/>
            <person name="Oberbeckmann S."/>
            <person name="Bunk B."/>
            <person name="Jeske O."/>
            <person name="Meyerdierks A."/>
            <person name="Storesund J.E."/>
            <person name="Kallscheuer N."/>
            <person name="Luecker S."/>
            <person name="Lage O.M."/>
            <person name="Pohl T."/>
            <person name="Merkel B.J."/>
            <person name="Hornburger P."/>
            <person name="Mueller R.-W."/>
            <person name="Bruemmer F."/>
            <person name="Labrenz M."/>
            <person name="Spormann A.M."/>
            <person name="Op den Camp H."/>
            <person name="Overmann J."/>
            <person name="Amann R."/>
            <person name="Jetten M.S.M."/>
            <person name="Mascher T."/>
            <person name="Medema M.H."/>
            <person name="Devos D.P."/>
            <person name="Kaster A.-K."/>
            <person name="Ovreas L."/>
            <person name="Rohde M."/>
            <person name="Galperin M.Y."/>
            <person name="Jogler C."/>
        </authorList>
    </citation>
    <scope>NUCLEOTIDE SEQUENCE [LARGE SCALE GENOMIC DNA]</scope>
    <source>
        <strain evidence="3 4">Mal4</strain>
    </source>
</reference>
<evidence type="ECO:0000256" key="1">
    <source>
        <dbReference type="SAM" id="Phobius"/>
    </source>
</evidence>
<protein>
    <recommendedName>
        <fullName evidence="2">DUF58 domain-containing protein</fullName>
    </recommendedName>
</protein>
<keyword evidence="1" id="KW-0812">Transmembrane</keyword>
<dbReference type="RefSeq" id="WP_145367415.1">
    <property type="nucleotide sequence ID" value="NZ_CP036275.1"/>
</dbReference>
<feature type="transmembrane region" description="Helical" evidence="1">
    <location>
        <begin position="89"/>
        <end position="105"/>
    </location>
</feature>
<accession>A0A517Z2W7</accession>
<dbReference type="InterPro" id="IPR002881">
    <property type="entry name" value="DUF58"/>
</dbReference>
<keyword evidence="1" id="KW-0472">Membrane</keyword>
<evidence type="ECO:0000313" key="4">
    <source>
        <dbReference type="Proteomes" id="UP000320496"/>
    </source>
</evidence>
<name>A0A517Z2W7_9PLAN</name>
<dbReference type="PANTHER" id="PTHR34351">
    <property type="entry name" value="SLR1927 PROTEIN-RELATED"/>
    <property type="match status" value="1"/>
</dbReference>